<dbReference type="InterPro" id="IPR006059">
    <property type="entry name" value="SBP"/>
</dbReference>
<dbReference type="EMBL" id="CP058649">
    <property type="protein sequence ID" value="QUI22362.1"/>
    <property type="molecule type" value="Genomic_DNA"/>
</dbReference>
<organism evidence="2 3">
    <name type="scientific">Vallitalea pronyensis</name>
    <dbReference type="NCBI Taxonomy" id="1348613"/>
    <lineage>
        <taxon>Bacteria</taxon>
        <taxon>Bacillati</taxon>
        <taxon>Bacillota</taxon>
        <taxon>Clostridia</taxon>
        <taxon>Lachnospirales</taxon>
        <taxon>Vallitaleaceae</taxon>
        <taxon>Vallitalea</taxon>
    </lineage>
</organism>
<feature type="chain" id="PRO_5039629323" evidence="1">
    <location>
        <begin position="21"/>
        <end position="566"/>
    </location>
</feature>
<dbReference type="SUPFAM" id="SSF53850">
    <property type="entry name" value="Periplasmic binding protein-like II"/>
    <property type="match status" value="1"/>
</dbReference>
<dbReference type="AlphaFoldDB" id="A0A8J8SGH6"/>
<feature type="signal peptide" evidence="1">
    <location>
        <begin position="1"/>
        <end position="20"/>
    </location>
</feature>
<name>A0A8J8SGH6_9FIRM</name>
<dbReference type="Proteomes" id="UP000683246">
    <property type="component" value="Chromosome"/>
</dbReference>
<evidence type="ECO:0000313" key="3">
    <source>
        <dbReference type="Proteomes" id="UP000683246"/>
    </source>
</evidence>
<evidence type="ECO:0000256" key="1">
    <source>
        <dbReference type="SAM" id="SignalP"/>
    </source>
</evidence>
<keyword evidence="1" id="KW-0732">Signal</keyword>
<dbReference type="KEGG" id="vpy:HZI73_08635"/>
<dbReference type="PANTHER" id="PTHR43649:SF12">
    <property type="entry name" value="DIACETYLCHITOBIOSE BINDING PROTEIN DASA"/>
    <property type="match status" value="1"/>
</dbReference>
<reference evidence="2" key="1">
    <citation type="submission" date="2020-07" db="EMBL/GenBank/DDBJ databases">
        <title>Vallitalea pronyensis genome.</title>
        <authorList>
            <person name="Postec A."/>
        </authorList>
    </citation>
    <scope>NUCLEOTIDE SEQUENCE</scope>
    <source>
        <strain evidence="2">FatNI3</strain>
    </source>
</reference>
<accession>A0A8J8SGH6</accession>
<dbReference type="Gene3D" id="3.40.190.10">
    <property type="entry name" value="Periplasmic binding protein-like II"/>
    <property type="match status" value="2"/>
</dbReference>
<dbReference type="InterPro" id="IPR050490">
    <property type="entry name" value="Bact_solute-bd_prot1"/>
</dbReference>
<sequence length="566" mass="64381">MNVKKRVLSMVAIMMVLAITMTGCGGKKEVDTSHLGNANGDNQTGDTDASAKNAAPITYSVFIGAPDQQLTKNNKIMALIEERFGVTFEFEYLVGDLDQKTGVMIASGEYPDIIVSNNTQDFINAGAYRPLEEYMSKDKTPHLYSHFEPYMNKIKADDGHIYVLPNYGRYYNDYIITDYVGPAFWIQKEVLKEFNYPEVKTLDAYFDLIEAYMDKYPEIDGQPTIGFEALSFDWRSFCLKNPPAQLSGYPNDGGVVVDPETHVAEVFCNTDKAKPYYKKLNEAYNKGIIKADTFIQNYDEYLARLSTGAVLGMFDQGWQFAAARDSLIAQGKIERTWAPLAITYDESITPYYLDRGALNIDRGFGISNQCKDPERFIQLVDALLTEDWQKILSWGIEGEDYMVDEKGMFYRTEEQRLNQEDTAWKLANKGGQFFEQLPKLEGTFSDGNAFSPGSQPYEYRSALKEIDIELLDAYGVDYISELLGRAPENRKDYPAWQIPLGDGTDAAVAEQQLHETQLRYIPQLILGSPDKFDSGWEDYLDKFKSIDIKAYESRINEGIQERLKEW</sequence>
<proteinExistence type="predicted"/>
<protein>
    <submittedName>
        <fullName evidence="2">Extracellular solute-binding protein</fullName>
    </submittedName>
</protein>
<evidence type="ECO:0000313" key="2">
    <source>
        <dbReference type="EMBL" id="QUI22362.1"/>
    </source>
</evidence>
<keyword evidence="3" id="KW-1185">Reference proteome</keyword>
<dbReference type="PANTHER" id="PTHR43649">
    <property type="entry name" value="ARABINOSE-BINDING PROTEIN-RELATED"/>
    <property type="match status" value="1"/>
</dbReference>
<dbReference type="RefSeq" id="WP_212697846.1">
    <property type="nucleotide sequence ID" value="NZ_CP058649.1"/>
</dbReference>
<dbReference type="PROSITE" id="PS51257">
    <property type="entry name" value="PROKAR_LIPOPROTEIN"/>
    <property type="match status" value="1"/>
</dbReference>
<gene>
    <name evidence="2" type="ORF">HZI73_08635</name>
</gene>
<dbReference type="Pfam" id="PF13416">
    <property type="entry name" value="SBP_bac_8"/>
    <property type="match status" value="1"/>
</dbReference>